<feature type="region of interest" description="Disordered" evidence="12">
    <location>
        <begin position="957"/>
        <end position="1083"/>
    </location>
</feature>
<keyword evidence="2" id="KW-0479">Metal-binding</keyword>
<feature type="domain" description="C2H2-type" evidence="14">
    <location>
        <begin position="265"/>
        <end position="296"/>
    </location>
</feature>
<dbReference type="PROSITE" id="PS50157">
    <property type="entry name" value="ZINC_FINGER_C2H2_2"/>
    <property type="match status" value="6"/>
</dbReference>
<feature type="compositionally biased region" description="Gly residues" evidence="12">
    <location>
        <begin position="300"/>
        <end position="309"/>
    </location>
</feature>
<dbReference type="Pfam" id="PF00046">
    <property type="entry name" value="Homeodomain"/>
    <property type="match status" value="1"/>
</dbReference>
<dbReference type="CDD" id="cd00086">
    <property type="entry name" value="homeodomain"/>
    <property type="match status" value="1"/>
</dbReference>
<dbReference type="PANTHER" id="PTHR24391:SF27">
    <property type="entry name" value="ZINC FINGER PROTEIN 1"/>
    <property type="match status" value="1"/>
</dbReference>
<feature type="region of interest" description="Disordered" evidence="12">
    <location>
        <begin position="292"/>
        <end position="364"/>
    </location>
</feature>
<dbReference type="Gene3D" id="1.10.10.60">
    <property type="entry name" value="Homeodomain-like"/>
    <property type="match status" value="1"/>
</dbReference>
<feature type="DNA-binding region" description="Homeobox" evidence="10">
    <location>
        <begin position="627"/>
        <end position="686"/>
    </location>
</feature>
<evidence type="ECO:0000256" key="8">
    <source>
        <dbReference type="ARBA" id="ARBA00023242"/>
    </source>
</evidence>
<dbReference type="SMART" id="SM00389">
    <property type="entry name" value="HOX"/>
    <property type="match status" value="1"/>
</dbReference>
<dbReference type="EMBL" id="VCGU01000010">
    <property type="protein sequence ID" value="TRY68595.1"/>
    <property type="molecule type" value="Genomic_DNA"/>
</dbReference>
<evidence type="ECO:0000256" key="3">
    <source>
        <dbReference type="ARBA" id="ARBA00022737"/>
    </source>
</evidence>
<dbReference type="OrthoDB" id="7491548at2759"/>
<feature type="domain" description="C2H2-type" evidence="14">
    <location>
        <begin position="916"/>
        <end position="943"/>
    </location>
</feature>
<keyword evidence="5" id="KW-0862">Zinc</keyword>
<feature type="domain" description="C2H2-type" evidence="14">
    <location>
        <begin position="237"/>
        <end position="264"/>
    </location>
</feature>
<name>A0A553NT31_TIGCA</name>
<feature type="compositionally biased region" description="Basic and acidic residues" evidence="12">
    <location>
        <begin position="1036"/>
        <end position="1053"/>
    </location>
</feature>
<feature type="compositionally biased region" description="Low complexity" evidence="12">
    <location>
        <begin position="310"/>
        <end position="319"/>
    </location>
</feature>
<feature type="compositionally biased region" description="Acidic residues" evidence="12">
    <location>
        <begin position="563"/>
        <end position="572"/>
    </location>
</feature>
<feature type="compositionally biased region" description="Low complexity" evidence="12">
    <location>
        <begin position="692"/>
        <end position="707"/>
    </location>
</feature>
<feature type="domain" description="C2H2-type" evidence="14">
    <location>
        <begin position="888"/>
        <end position="915"/>
    </location>
</feature>
<dbReference type="InterPro" id="IPR001356">
    <property type="entry name" value="HD"/>
</dbReference>
<evidence type="ECO:0000256" key="4">
    <source>
        <dbReference type="ARBA" id="ARBA00022771"/>
    </source>
</evidence>
<feature type="compositionally biased region" description="Polar residues" evidence="12">
    <location>
        <begin position="155"/>
        <end position="164"/>
    </location>
</feature>
<dbReference type="SUPFAM" id="SSF57667">
    <property type="entry name" value="beta-beta-alpha zinc fingers"/>
    <property type="match status" value="4"/>
</dbReference>
<reference evidence="15 16" key="1">
    <citation type="journal article" date="2018" name="Nat. Ecol. Evol.">
        <title>Genomic signatures of mitonuclear coevolution across populations of Tigriopus californicus.</title>
        <authorList>
            <person name="Barreto F.S."/>
            <person name="Watson E.T."/>
            <person name="Lima T.G."/>
            <person name="Willett C.S."/>
            <person name="Edmands S."/>
            <person name="Li W."/>
            <person name="Burton R.S."/>
        </authorList>
    </citation>
    <scope>NUCLEOTIDE SEQUENCE [LARGE SCALE GENOMIC DNA]</scope>
    <source>
        <strain evidence="15 16">San Diego</strain>
    </source>
</reference>
<accession>A0A553NT31</accession>
<keyword evidence="3" id="KW-0677">Repeat</keyword>
<feature type="region of interest" description="Disordered" evidence="12">
    <location>
        <begin position="60"/>
        <end position="107"/>
    </location>
</feature>
<dbReference type="Proteomes" id="UP000318571">
    <property type="component" value="Chromosome 1"/>
</dbReference>
<dbReference type="PROSITE" id="PS00028">
    <property type="entry name" value="ZINC_FINGER_C2H2_1"/>
    <property type="match status" value="3"/>
</dbReference>
<dbReference type="SUPFAM" id="SSF46689">
    <property type="entry name" value="Homeodomain-like"/>
    <property type="match status" value="1"/>
</dbReference>
<feature type="compositionally biased region" description="Low complexity" evidence="12">
    <location>
        <begin position="592"/>
        <end position="608"/>
    </location>
</feature>
<dbReference type="InterPro" id="IPR051574">
    <property type="entry name" value="ZnF_E-box_Homeobox"/>
</dbReference>
<feature type="region of interest" description="Disordered" evidence="12">
    <location>
        <begin position="679"/>
        <end position="707"/>
    </location>
</feature>
<proteinExistence type="predicted"/>
<feature type="region of interest" description="Disordered" evidence="12">
    <location>
        <begin position="793"/>
        <end position="841"/>
    </location>
</feature>
<evidence type="ECO:0000256" key="7">
    <source>
        <dbReference type="ARBA" id="ARBA00023155"/>
    </source>
</evidence>
<feature type="region of interest" description="Disordered" evidence="12">
    <location>
        <begin position="560"/>
        <end position="618"/>
    </location>
</feature>
<evidence type="ECO:0000259" key="14">
    <source>
        <dbReference type="PROSITE" id="PS50157"/>
    </source>
</evidence>
<evidence type="ECO:0000256" key="2">
    <source>
        <dbReference type="ARBA" id="ARBA00022723"/>
    </source>
</evidence>
<keyword evidence="7 10" id="KW-0371">Homeobox</keyword>
<feature type="region of interest" description="Disordered" evidence="12">
    <location>
        <begin position="121"/>
        <end position="170"/>
    </location>
</feature>
<evidence type="ECO:0000256" key="11">
    <source>
        <dbReference type="RuleBase" id="RU000682"/>
    </source>
</evidence>
<dbReference type="FunFam" id="3.30.160.60:FF:000145">
    <property type="entry name" value="Zinc finger protein 574"/>
    <property type="match status" value="2"/>
</dbReference>
<comment type="subcellular location">
    <subcellularLocation>
        <location evidence="1 10 11">Nucleus</location>
    </subcellularLocation>
</comment>
<evidence type="ECO:0000256" key="6">
    <source>
        <dbReference type="ARBA" id="ARBA00023125"/>
    </source>
</evidence>
<evidence type="ECO:0000256" key="10">
    <source>
        <dbReference type="PROSITE-ProRule" id="PRU00108"/>
    </source>
</evidence>
<comment type="caution">
    <text evidence="15">The sequence shown here is derived from an EMBL/GenBank/DDBJ whole genome shotgun (WGS) entry which is preliminary data.</text>
</comment>
<feature type="compositionally biased region" description="Basic residues" evidence="12">
    <location>
        <begin position="1065"/>
        <end position="1077"/>
    </location>
</feature>
<dbReference type="FunFam" id="3.30.160.60:FF:000013">
    <property type="entry name" value="Putative zinc finger E-box-binding homeobox 2"/>
    <property type="match status" value="2"/>
</dbReference>
<feature type="compositionally biased region" description="Polar residues" evidence="12">
    <location>
        <begin position="121"/>
        <end position="138"/>
    </location>
</feature>
<dbReference type="FunFam" id="3.30.160.60:FF:000744">
    <property type="entry name" value="zinc finger E-box-binding homeobox 1"/>
    <property type="match status" value="1"/>
</dbReference>
<evidence type="ECO:0000256" key="5">
    <source>
        <dbReference type="ARBA" id="ARBA00022833"/>
    </source>
</evidence>
<feature type="compositionally biased region" description="Gly residues" evidence="12">
    <location>
        <begin position="609"/>
        <end position="618"/>
    </location>
</feature>
<gene>
    <name evidence="15" type="ORF">TCAL_06930</name>
</gene>
<dbReference type="InterPro" id="IPR013087">
    <property type="entry name" value="Znf_C2H2_type"/>
</dbReference>
<dbReference type="GO" id="GO:0008270">
    <property type="term" value="F:zinc ion binding"/>
    <property type="evidence" value="ECO:0007669"/>
    <property type="project" value="UniProtKB-KW"/>
</dbReference>
<evidence type="ECO:0000256" key="9">
    <source>
        <dbReference type="PROSITE-ProRule" id="PRU00042"/>
    </source>
</evidence>
<feature type="domain" description="C2H2-type" evidence="14">
    <location>
        <begin position="206"/>
        <end position="233"/>
    </location>
</feature>
<evidence type="ECO:0008006" key="17">
    <source>
        <dbReference type="Google" id="ProtNLM"/>
    </source>
</evidence>
<feature type="domain" description="C2H2-type" evidence="14">
    <location>
        <begin position="944"/>
        <end position="972"/>
    </location>
</feature>
<dbReference type="PROSITE" id="PS50071">
    <property type="entry name" value="HOMEOBOX_2"/>
    <property type="match status" value="1"/>
</dbReference>
<keyword evidence="4 9" id="KW-0863">Zinc-finger</keyword>
<dbReference type="GO" id="GO:0005634">
    <property type="term" value="C:nucleus"/>
    <property type="evidence" value="ECO:0007669"/>
    <property type="project" value="UniProtKB-SubCell"/>
</dbReference>
<keyword evidence="16" id="KW-1185">Reference proteome</keyword>
<dbReference type="AlphaFoldDB" id="A0A553NT31"/>
<organism evidence="15 16">
    <name type="scientific">Tigriopus californicus</name>
    <name type="common">Marine copepod</name>
    <dbReference type="NCBI Taxonomy" id="6832"/>
    <lineage>
        <taxon>Eukaryota</taxon>
        <taxon>Metazoa</taxon>
        <taxon>Ecdysozoa</taxon>
        <taxon>Arthropoda</taxon>
        <taxon>Crustacea</taxon>
        <taxon>Multicrustacea</taxon>
        <taxon>Hexanauplia</taxon>
        <taxon>Copepoda</taxon>
        <taxon>Harpacticoida</taxon>
        <taxon>Harpacticidae</taxon>
        <taxon>Tigriopus</taxon>
    </lineage>
</organism>
<keyword evidence="6 10" id="KW-0238">DNA-binding</keyword>
<sequence>MAAAPPFLERESAQAALMSANMHQNGRSVVPPGGLPGAANPFLNYFQMWEKLCGSAGLMSPPISDSSQNSEKSSVSGSSGSGISNHQQQQLHQHQQQPSSQHLPFSPQSFSRDMLLQQHQNSQVSMMTANNRSPSSIGNLPLPPPLLHQSRAGGPTTTSHTPSKLTGKASRLGQMQQITCNCGSTFPNLEVLERHMMATHPDKTDLPCTICSKQFQNLTKLQRHMANHADGPELRKFKCQECGKAFKFKHHLKEHERIHTGEKPFKCQHCDKRFSHSGSYSSHTTSKKCLQIGRRPNLGGAPGNGGASGLNGSPASSSRNNGPVDGLGLSKQLAWQQAVSAANHQVPSRGGQGAKSHVPLSPPLTPLPPRFPGPPMMSQNFFQNANLPLLMASQYPGILNRTGMTGGLMPSPELLFHQLIQIQNVAAASAAMAASQGHHQSPKGNGMKEENGHLKAKSRHHFNAALDLKREEEMVEDEMKEDEKEAVAHVEPSNFNDHLVKIKTMAMMRFIEEQRRAKDNTPLDVQGDNSSLKDLKCKFSCGKVLNTTLELAQHHEVCAGPNEDVDVEDETESVNSDLADADEGMQISNNDASIASSTGSASGSSSCGGMAGGSGGGHMLMSQDERKVRVRTLISEDQLATLKSYYLHNPRPKREELEKIAAKIGHPFKVVKVWFQNSRARDRREGKPVNQSNNSGTAGSGLTSSGTLPFLPQNAAAAMAAFMNGGSSSSPGAANSFLNNSAFPLAASAAPGYSSIMSGLFPRMTRTTMEDLAKTAGDNGSSLVANNTDVPISVVDDRKSPDSIDFESNEERPLDLSNKGSSPSSSPVSNHEAPTLRSPSMVDDRSRFFSLGSGSTPTFSNLASLQDLYRFPMGLTDSGGSNDEEGHFSCEKCDKTFPKRSSLARHMYEHSDQRPYPCTECDKAFKHKHHLREHMRLHTGEKPFQCDRCFKTFSHSGSFSQHRNHRYSSCKPATPQNPSSPASTSNAHNESTSSPLVARSSPVSNEPSPSAQDASMATPTPPSSTAPSDHQLNDLQRAKQDQEAEVAEERSSSIDDDDDDASRIKEKKNRKDKKDRRPRTEMT</sequence>
<evidence type="ECO:0000256" key="12">
    <source>
        <dbReference type="SAM" id="MobiDB-lite"/>
    </source>
</evidence>
<dbReference type="Pfam" id="PF00096">
    <property type="entry name" value="zf-C2H2"/>
    <property type="match status" value="3"/>
</dbReference>
<dbReference type="STRING" id="6832.A0A553NT31"/>
<feature type="compositionally biased region" description="Low complexity" evidence="12">
    <location>
        <begin position="64"/>
        <end position="107"/>
    </location>
</feature>
<feature type="domain" description="Homeobox" evidence="13">
    <location>
        <begin position="625"/>
        <end position="685"/>
    </location>
</feature>
<dbReference type="InterPro" id="IPR009057">
    <property type="entry name" value="Homeodomain-like_sf"/>
</dbReference>
<dbReference type="Pfam" id="PF13894">
    <property type="entry name" value="zf-C2H2_4"/>
    <property type="match status" value="1"/>
</dbReference>
<keyword evidence="8 10" id="KW-0539">Nucleus</keyword>
<dbReference type="SMART" id="SM00355">
    <property type="entry name" value="ZnF_C2H2"/>
    <property type="match status" value="7"/>
</dbReference>
<dbReference type="OMA" id="EDHENCT"/>
<evidence type="ECO:0000256" key="1">
    <source>
        <dbReference type="ARBA" id="ARBA00004123"/>
    </source>
</evidence>
<dbReference type="GO" id="GO:0000122">
    <property type="term" value="P:negative regulation of transcription by RNA polymerase II"/>
    <property type="evidence" value="ECO:0007669"/>
    <property type="project" value="UniProtKB-ARBA"/>
</dbReference>
<evidence type="ECO:0000313" key="15">
    <source>
        <dbReference type="EMBL" id="TRY68595.1"/>
    </source>
</evidence>
<feature type="compositionally biased region" description="Polar residues" evidence="12">
    <location>
        <begin position="974"/>
        <end position="1013"/>
    </location>
</feature>
<feature type="compositionally biased region" description="Polar residues" evidence="12">
    <location>
        <begin position="333"/>
        <end position="346"/>
    </location>
</feature>
<evidence type="ECO:0000259" key="13">
    <source>
        <dbReference type="PROSITE" id="PS50071"/>
    </source>
</evidence>
<dbReference type="GO" id="GO:0000978">
    <property type="term" value="F:RNA polymerase II cis-regulatory region sequence-specific DNA binding"/>
    <property type="evidence" value="ECO:0007669"/>
    <property type="project" value="TreeGrafter"/>
</dbReference>
<dbReference type="Gene3D" id="3.30.160.60">
    <property type="entry name" value="Classic Zinc Finger"/>
    <property type="match status" value="6"/>
</dbReference>
<protein>
    <recommendedName>
        <fullName evidence="17">Homeobox domain-containing protein</fullName>
    </recommendedName>
</protein>
<dbReference type="GO" id="GO:0000981">
    <property type="term" value="F:DNA-binding transcription factor activity, RNA polymerase II-specific"/>
    <property type="evidence" value="ECO:0007669"/>
    <property type="project" value="TreeGrafter"/>
</dbReference>
<dbReference type="InterPro" id="IPR036236">
    <property type="entry name" value="Znf_C2H2_sf"/>
</dbReference>
<evidence type="ECO:0000313" key="16">
    <source>
        <dbReference type="Proteomes" id="UP000318571"/>
    </source>
</evidence>
<dbReference type="PANTHER" id="PTHR24391">
    <property type="entry name" value="HISTONE H4 TRANSCRIPTION FACTOR-RELATED"/>
    <property type="match status" value="1"/>
</dbReference>